<gene>
    <name evidence="1" type="ORF">GCM10023081_07280</name>
</gene>
<dbReference type="EMBL" id="BAABEO010000008">
    <property type="protein sequence ID" value="GAA3671459.1"/>
    <property type="molecule type" value="Genomic_DNA"/>
</dbReference>
<evidence type="ECO:0000313" key="2">
    <source>
        <dbReference type="Proteomes" id="UP001500752"/>
    </source>
</evidence>
<sequence length="109" mass="11181">MADDFFASLLPGDRIVVRYRLGKDSSAPGGPALTDALGEFAGLQEGTVTGEGTVSGESSAARDGAGIREAAVAVRTRSGIVLIALSSVTHAKRVPPPPARRGPRRPDAE</sequence>
<dbReference type="RefSeq" id="WP_345148554.1">
    <property type="nucleotide sequence ID" value="NZ_BAABEO010000008.1"/>
</dbReference>
<organism evidence="1 2">
    <name type="scientific">Arthrobacter ginkgonis</name>
    <dbReference type="NCBI Taxonomy" id="1630594"/>
    <lineage>
        <taxon>Bacteria</taxon>
        <taxon>Bacillati</taxon>
        <taxon>Actinomycetota</taxon>
        <taxon>Actinomycetes</taxon>
        <taxon>Micrococcales</taxon>
        <taxon>Micrococcaceae</taxon>
        <taxon>Arthrobacter</taxon>
    </lineage>
</organism>
<evidence type="ECO:0000313" key="1">
    <source>
        <dbReference type="EMBL" id="GAA3671459.1"/>
    </source>
</evidence>
<proteinExistence type="predicted"/>
<reference evidence="2" key="1">
    <citation type="journal article" date="2019" name="Int. J. Syst. Evol. Microbiol.">
        <title>The Global Catalogue of Microorganisms (GCM) 10K type strain sequencing project: providing services to taxonomists for standard genome sequencing and annotation.</title>
        <authorList>
            <consortium name="The Broad Institute Genomics Platform"/>
            <consortium name="The Broad Institute Genome Sequencing Center for Infectious Disease"/>
            <person name="Wu L."/>
            <person name="Ma J."/>
        </authorList>
    </citation>
    <scope>NUCLEOTIDE SEQUENCE [LARGE SCALE GENOMIC DNA]</scope>
    <source>
        <strain evidence="2">JCM 30742</strain>
    </source>
</reference>
<accession>A0ABP7BY39</accession>
<dbReference type="Proteomes" id="UP001500752">
    <property type="component" value="Unassembled WGS sequence"/>
</dbReference>
<keyword evidence="2" id="KW-1185">Reference proteome</keyword>
<protein>
    <submittedName>
        <fullName evidence="1">Uncharacterized protein</fullName>
    </submittedName>
</protein>
<name>A0ABP7BY39_9MICC</name>
<comment type="caution">
    <text evidence="1">The sequence shown here is derived from an EMBL/GenBank/DDBJ whole genome shotgun (WGS) entry which is preliminary data.</text>
</comment>